<name>K1QV51_MAGGI</name>
<dbReference type="PANTHER" id="PTHR11501:SF18">
    <property type="entry name" value="MICROTUBULE-ASSOCIATED PROTEIN"/>
    <property type="match status" value="1"/>
</dbReference>
<feature type="region of interest" description="Disordered" evidence="7">
    <location>
        <begin position="1"/>
        <end position="356"/>
    </location>
</feature>
<keyword evidence="3" id="KW-0597">Phosphoprotein</keyword>
<dbReference type="PANTHER" id="PTHR11501">
    <property type="entry name" value="MICROTUBULE-ASSOCIATED PROTEIN"/>
    <property type="match status" value="1"/>
</dbReference>
<dbReference type="HOGENOM" id="CLU_566526_0_0_1"/>
<accession>K1QV51</accession>
<organism evidence="8">
    <name type="scientific">Magallana gigas</name>
    <name type="common">Pacific oyster</name>
    <name type="synonym">Crassostrea gigas</name>
    <dbReference type="NCBI Taxonomy" id="29159"/>
    <lineage>
        <taxon>Eukaryota</taxon>
        <taxon>Metazoa</taxon>
        <taxon>Spiralia</taxon>
        <taxon>Lophotrochozoa</taxon>
        <taxon>Mollusca</taxon>
        <taxon>Bivalvia</taxon>
        <taxon>Autobranchia</taxon>
        <taxon>Pteriomorphia</taxon>
        <taxon>Ostreida</taxon>
        <taxon>Ostreoidea</taxon>
        <taxon>Ostreidae</taxon>
        <taxon>Magallana</taxon>
    </lineage>
</organism>
<sequence>MEVEKKPPPKKEEKTPLKAKSEEAKKKEKVLKETKNVTKVEKDKKNVSVLSKEQKKEVIQKKEKPKPKAKVPAKTESKPTSAKSETEKTPKDNKYSHITSRLTQETSASLARKTVKRTELLQGNSKVPSPEKADIAKRSQSATRQARSPRKPKELSTVEDNKDLISRSKSTPRPGAHRRQTPSPMRGQMTTTRNPRPTKLLQPKKDASAANGVTSPASGTDEEKAGKRTPSASSKKKYGIDSKNTSYKPGGGQVKIFDKKVQVKASPRVDVGGKTPPGSSTSPRKESPRPKPTTPKGPAPNVKNVTSKIGSLQNTSYTPGGGQVRIATKKTDYSSVSSRVGSTANMDHRPGGGEKKILSQKLEWKTNSKIGSLDNAKHSPGGGNIKIESHKVEFKAQSKVGSTDYISHKPGGGNKKIETQKLDFKDKAKPRVESKTAHKPGGGDKKILKRNGFLLICDDKEILFTGLEDSSIFGTELLNDIS</sequence>
<feature type="compositionally biased region" description="Basic and acidic residues" evidence="7">
    <location>
        <begin position="1"/>
        <end position="62"/>
    </location>
</feature>
<feature type="compositionally biased region" description="Basic and acidic residues" evidence="7">
    <location>
        <begin position="84"/>
        <end position="95"/>
    </location>
</feature>
<dbReference type="InterPro" id="IPR027324">
    <property type="entry name" value="MAP2/MAP4/Tau"/>
</dbReference>
<keyword evidence="2 6" id="KW-0963">Cytoplasm</keyword>
<evidence type="ECO:0000256" key="6">
    <source>
        <dbReference type="RuleBase" id="RU000686"/>
    </source>
</evidence>
<keyword evidence="6" id="KW-0493">Microtubule</keyword>
<evidence type="ECO:0000313" key="8">
    <source>
        <dbReference type="EMBL" id="EKC35104.1"/>
    </source>
</evidence>
<dbReference type="GO" id="GO:0008017">
    <property type="term" value="F:microtubule binding"/>
    <property type="evidence" value="ECO:0007669"/>
    <property type="project" value="InterPro"/>
</dbReference>
<dbReference type="GO" id="GO:0000226">
    <property type="term" value="P:microtubule cytoskeleton organization"/>
    <property type="evidence" value="ECO:0007669"/>
    <property type="project" value="TreeGrafter"/>
</dbReference>
<comment type="subcellular location">
    <subcellularLocation>
        <location evidence="1 6">Cytoplasm</location>
        <location evidence="1 6">Cytoskeleton</location>
    </subcellularLocation>
</comment>
<evidence type="ECO:0000256" key="2">
    <source>
        <dbReference type="ARBA" id="ARBA00022490"/>
    </source>
</evidence>
<evidence type="ECO:0000256" key="7">
    <source>
        <dbReference type="SAM" id="MobiDB-lite"/>
    </source>
</evidence>
<feature type="region of interest" description="Disordered" evidence="7">
    <location>
        <begin position="425"/>
        <end position="444"/>
    </location>
</feature>
<dbReference type="InParanoid" id="K1QV51"/>
<dbReference type="InterPro" id="IPR001084">
    <property type="entry name" value="MAP_tubulin-bd_rpt"/>
</dbReference>
<protein>
    <recommendedName>
        <fullName evidence="6">Microtubule-associated protein</fullName>
    </recommendedName>
</protein>
<feature type="compositionally biased region" description="Polar residues" evidence="7">
    <location>
        <begin position="333"/>
        <end position="345"/>
    </location>
</feature>
<dbReference type="GO" id="GO:0043005">
    <property type="term" value="C:neuron projection"/>
    <property type="evidence" value="ECO:0007669"/>
    <property type="project" value="TreeGrafter"/>
</dbReference>
<evidence type="ECO:0000256" key="1">
    <source>
        <dbReference type="ARBA" id="ARBA00004245"/>
    </source>
</evidence>
<feature type="compositionally biased region" description="Basic and acidic residues" evidence="7">
    <location>
        <begin position="151"/>
        <end position="166"/>
    </location>
</feature>
<dbReference type="GO" id="GO:0005874">
    <property type="term" value="C:microtubule"/>
    <property type="evidence" value="ECO:0007669"/>
    <property type="project" value="UniProtKB-KW"/>
</dbReference>
<keyword evidence="5 6" id="KW-0206">Cytoskeleton</keyword>
<evidence type="ECO:0000256" key="5">
    <source>
        <dbReference type="ARBA" id="ARBA00023212"/>
    </source>
</evidence>
<dbReference type="PROSITE" id="PS51491">
    <property type="entry name" value="TAU_MAP_2"/>
    <property type="match status" value="4"/>
</dbReference>
<dbReference type="AlphaFoldDB" id="K1QV51"/>
<evidence type="ECO:0000256" key="4">
    <source>
        <dbReference type="ARBA" id="ARBA00022737"/>
    </source>
</evidence>
<gene>
    <name evidence="8" type="ORF">CGI_10015121</name>
</gene>
<evidence type="ECO:0000256" key="3">
    <source>
        <dbReference type="ARBA" id="ARBA00022553"/>
    </source>
</evidence>
<dbReference type="GO" id="GO:0031175">
    <property type="term" value="P:neuron projection development"/>
    <property type="evidence" value="ECO:0007669"/>
    <property type="project" value="TreeGrafter"/>
</dbReference>
<dbReference type="Pfam" id="PF00418">
    <property type="entry name" value="Tubulin-binding"/>
    <property type="match status" value="5"/>
</dbReference>
<proteinExistence type="predicted"/>
<feature type="compositionally biased region" description="Polar residues" evidence="7">
    <location>
        <begin position="303"/>
        <end position="318"/>
    </location>
</feature>
<dbReference type="EMBL" id="JH818676">
    <property type="protein sequence ID" value="EKC35104.1"/>
    <property type="molecule type" value="Genomic_DNA"/>
</dbReference>
<feature type="compositionally biased region" description="Basic and acidic residues" evidence="7">
    <location>
        <begin position="346"/>
        <end position="356"/>
    </location>
</feature>
<keyword evidence="4" id="KW-0677">Repeat</keyword>
<feature type="compositionally biased region" description="Polar residues" evidence="7">
    <location>
        <begin position="96"/>
        <end position="109"/>
    </location>
</feature>
<reference evidence="8" key="1">
    <citation type="journal article" date="2012" name="Nature">
        <title>The oyster genome reveals stress adaptation and complexity of shell formation.</title>
        <authorList>
            <person name="Zhang G."/>
            <person name="Fang X."/>
            <person name="Guo X."/>
            <person name="Li L."/>
            <person name="Luo R."/>
            <person name="Xu F."/>
            <person name="Yang P."/>
            <person name="Zhang L."/>
            <person name="Wang X."/>
            <person name="Qi H."/>
            <person name="Xiong Z."/>
            <person name="Que H."/>
            <person name="Xie Y."/>
            <person name="Holland P.W."/>
            <person name="Paps J."/>
            <person name="Zhu Y."/>
            <person name="Wu F."/>
            <person name="Chen Y."/>
            <person name="Wang J."/>
            <person name="Peng C."/>
            <person name="Meng J."/>
            <person name="Yang L."/>
            <person name="Liu J."/>
            <person name="Wen B."/>
            <person name="Zhang N."/>
            <person name="Huang Z."/>
            <person name="Zhu Q."/>
            <person name="Feng Y."/>
            <person name="Mount A."/>
            <person name="Hedgecock D."/>
            <person name="Xu Z."/>
            <person name="Liu Y."/>
            <person name="Domazet-Loso T."/>
            <person name="Du Y."/>
            <person name="Sun X."/>
            <person name="Zhang S."/>
            <person name="Liu B."/>
            <person name="Cheng P."/>
            <person name="Jiang X."/>
            <person name="Li J."/>
            <person name="Fan D."/>
            <person name="Wang W."/>
            <person name="Fu W."/>
            <person name="Wang T."/>
            <person name="Wang B."/>
            <person name="Zhang J."/>
            <person name="Peng Z."/>
            <person name="Li Y."/>
            <person name="Li N."/>
            <person name="Wang J."/>
            <person name="Chen M."/>
            <person name="He Y."/>
            <person name="Tan F."/>
            <person name="Song X."/>
            <person name="Zheng Q."/>
            <person name="Huang R."/>
            <person name="Yang H."/>
            <person name="Du X."/>
            <person name="Chen L."/>
            <person name="Yang M."/>
            <person name="Gaffney P.M."/>
            <person name="Wang S."/>
            <person name="Luo L."/>
            <person name="She Z."/>
            <person name="Ming Y."/>
            <person name="Huang W."/>
            <person name="Zhang S."/>
            <person name="Huang B."/>
            <person name="Zhang Y."/>
            <person name="Qu T."/>
            <person name="Ni P."/>
            <person name="Miao G."/>
            <person name="Wang J."/>
            <person name="Wang Q."/>
            <person name="Steinberg C.E."/>
            <person name="Wang H."/>
            <person name="Li N."/>
            <person name="Qian L."/>
            <person name="Zhang G."/>
            <person name="Li Y."/>
            <person name="Yang H."/>
            <person name="Liu X."/>
            <person name="Wang J."/>
            <person name="Yin Y."/>
            <person name="Wang J."/>
        </authorList>
    </citation>
    <scope>NUCLEOTIDE SEQUENCE [LARGE SCALE GENOMIC DNA]</scope>
    <source>
        <strain evidence="8">05x7-T-G4-1.051#20</strain>
    </source>
</reference>
<dbReference type="PROSITE" id="PS00229">
    <property type="entry name" value="TAU_MAP_1"/>
    <property type="match status" value="1"/>
</dbReference>